<dbReference type="RefSeq" id="WP_343988212.1">
    <property type="nucleotide sequence ID" value="NZ_BAAAFM010000003.1"/>
</dbReference>
<dbReference type="Proteomes" id="UP001501221">
    <property type="component" value="Unassembled WGS sequence"/>
</dbReference>
<evidence type="ECO:0000256" key="1">
    <source>
        <dbReference type="SAM" id="SignalP"/>
    </source>
</evidence>
<dbReference type="InterPro" id="IPR029058">
    <property type="entry name" value="AB_hydrolase_fold"/>
</dbReference>
<dbReference type="Gene3D" id="3.40.50.1820">
    <property type="entry name" value="alpha/beta hydrolase"/>
    <property type="match status" value="1"/>
</dbReference>
<evidence type="ECO:0008006" key="4">
    <source>
        <dbReference type="Google" id="ProtNLM"/>
    </source>
</evidence>
<evidence type="ECO:0000313" key="3">
    <source>
        <dbReference type="Proteomes" id="UP001501221"/>
    </source>
</evidence>
<reference evidence="2 3" key="1">
    <citation type="journal article" date="2019" name="Int. J. Syst. Evol. Microbiol.">
        <title>The Global Catalogue of Microorganisms (GCM) 10K type strain sequencing project: providing services to taxonomists for standard genome sequencing and annotation.</title>
        <authorList>
            <consortium name="The Broad Institute Genomics Platform"/>
            <consortium name="The Broad Institute Genome Sequencing Center for Infectious Disease"/>
            <person name="Wu L."/>
            <person name="Ma J."/>
        </authorList>
    </citation>
    <scope>NUCLEOTIDE SEQUENCE [LARGE SCALE GENOMIC DNA]</scope>
    <source>
        <strain evidence="2 3">JCM 16211</strain>
    </source>
</reference>
<dbReference type="SUPFAM" id="SSF53474">
    <property type="entry name" value="alpha/beta-Hydrolases"/>
    <property type="match status" value="1"/>
</dbReference>
<keyword evidence="1" id="KW-0732">Signal</keyword>
<name>A0ABN0SYN4_9GAMM</name>
<gene>
    <name evidence="2" type="ORF">GCM10009123_12630</name>
</gene>
<accession>A0ABN0SYN4</accession>
<comment type="caution">
    <text evidence="2">The sequence shown here is derived from an EMBL/GenBank/DDBJ whole genome shotgun (WGS) entry which is preliminary data.</text>
</comment>
<feature type="chain" id="PRO_5045864509" description="Pimeloyl-ACP methyl ester carboxylesterase" evidence="1">
    <location>
        <begin position="23"/>
        <end position="356"/>
    </location>
</feature>
<protein>
    <recommendedName>
        <fullName evidence="4">Pimeloyl-ACP methyl ester carboxylesterase</fullName>
    </recommendedName>
</protein>
<organism evidence="2 3">
    <name type="scientific">Kangiella japonica</name>
    <dbReference type="NCBI Taxonomy" id="647384"/>
    <lineage>
        <taxon>Bacteria</taxon>
        <taxon>Pseudomonadati</taxon>
        <taxon>Pseudomonadota</taxon>
        <taxon>Gammaproteobacteria</taxon>
        <taxon>Kangiellales</taxon>
        <taxon>Kangiellaceae</taxon>
        <taxon>Kangiella</taxon>
    </lineage>
</organism>
<dbReference type="EMBL" id="BAAAFM010000003">
    <property type="protein sequence ID" value="GAA0206662.1"/>
    <property type="molecule type" value="Genomic_DNA"/>
</dbReference>
<proteinExistence type="predicted"/>
<sequence>MKQLGVWGLLLLMSVSSAGALAGVEKPAIPLQSHLTSVNGHQLHYHQKGQAEQKPLLILLSGPTDNWHSDSAWWILAQNYFSKTSLGQNSLAKNYQSIAIDRAGQAWSEHIEAPSYRQFADDLEVLLLSKDVIDSQRELVFVAFASSNLSLKLLLDSPQLKSRTRGVVLIDPDVLTPHSIKHYTSETEVYKKGWQGLKDYIESGKYDLRIKEKLKAEREHLMTLIPKKLEAFMDWDYYDAVEAIRNTRDYQIHKFLEASVYKEDLEAAVKHPLDSELPLVVLDTDFESAYLTTIEDEAVRASIAKWREEGIEWYFELAKASDCGAYWPVDTEEHLLMMTQPELIEQAIEKVLACSK</sequence>
<keyword evidence="3" id="KW-1185">Reference proteome</keyword>
<feature type="signal peptide" evidence="1">
    <location>
        <begin position="1"/>
        <end position="22"/>
    </location>
</feature>
<evidence type="ECO:0000313" key="2">
    <source>
        <dbReference type="EMBL" id="GAA0206662.1"/>
    </source>
</evidence>